<proteinExistence type="inferred from homology"/>
<name>A0AAF0EKP7_9BASI</name>
<evidence type="ECO:0000256" key="5">
    <source>
        <dbReference type="ARBA" id="ARBA00022989"/>
    </source>
</evidence>
<evidence type="ECO:0008006" key="12">
    <source>
        <dbReference type="Google" id="ProtNLM"/>
    </source>
</evidence>
<dbReference type="Proteomes" id="UP001213623">
    <property type="component" value="Chromosome 6"/>
</dbReference>
<evidence type="ECO:0000256" key="7">
    <source>
        <dbReference type="ARBA" id="ARBA00035120"/>
    </source>
</evidence>
<evidence type="ECO:0000256" key="4">
    <source>
        <dbReference type="ARBA" id="ARBA00022692"/>
    </source>
</evidence>
<dbReference type="GO" id="GO:0005886">
    <property type="term" value="C:plasma membrane"/>
    <property type="evidence" value="ECO:0007669"/>
    <property type="project" value="UniProtKB-SubCell"/>
</dbReference>
<evidence type="ECO:0000256" key="3">
    <source>
        <dbReference type="ARBA" id="ARBA00022475"/>
    </source>
</evidence>
<organism evidence="10 11">
    <name type="scientific">Malassezia nana</name>
    <dbReference type="NCBI Taxonomy" id="180528"/>
    <lineage>
        <taxon>Eukaryota</taxon>
        <taxon>Fungi</taxon>
        <taxon>Dikarya</taxon>
        <taxon>Basidiomycota</taxon>
        <taxon>Ustilaginomycotina</taxon>
        <taxon>Malasseziomycetes</taxon>
        <taxon>Malasseziales</taxon>
        <taxon>Malasseziaceae</taxon>
        <taxon>Malassezia</taxon>
    </lineage>
</organism>
<feature type="transmembrane region" description="Helical" evidence="9">
    <location>
        <begin position="181"/>
        <end position="198"/>
    </location>
</feature>
<evidence type="ECO:0000256" key="1">
    <source>
        <dbReference type="ARBA" id="ARBA00002598"/>
    </source>
</evidence>
<comment type="similarity">
    <text evidence="7">Belongs to the fluoride channel Fluc/FEX (TC 1.A.43) family.</text>
</comment>
<protein>
    <recommendedName>
        <fullName evidence="12">Fluoride ion transporter CrcB</fullName>
    </recommendedName>
</protein>
<evidence type="ECO:0000256" key="8">
    <source>
        <dbReference type="ARBA" id="ARBA00035585"/>
    </source>
</evidence>
<dbReference type="EMBL" id="CP119897">
    <property type="protein sequence ID" value="WFD28167.1"/>
    <property type="molecule type" value="Genomic_DNA"/>
</dbReference>
<dbReference type="Pfam" id="PF02537">
    <property type="entry name" value="CRCB"/>
    <property type="match status" value="2"/>
</dbReference>
<feature type="transmembrane region" description="Helical" evidence="9">
    <location>
        <begin position="284"/>
        <end position="305"/>
    </location>
</feature>
<evidence type="ECO:0000256" key="9">
    <source>
        <dbReference type="SAM" id="Phobius"/>
    </source>
</evidence>
<dbReference type="AlphaFoldDB" id="A0AAF0EKP7"/>
<dbReference type="InterPro" id="IPR003691">
    <property type="entry name" value="FluC"/>
</dbReference>
<reference evidence="10" key="1">
    <citation type="submission" date="2023-03" db="EMBL/GenBank/DDBJ databases">
        <title>Mating type loci evolution in Malassezia.</title>
        <authorList>
            <person name="Coelho M.A."/>
        </authorList>
    </citation>
    <scope>NUCLEOTIDE SEQUENCE</scope>
    <source>
        <strain evidence="10">CBS 9557</strain>
    </source>
</reference>
<feature type="transmembrane region" description="Helical" evidence="9">
    <location>
        <begin position="35"/>
        <end position="54"/>
    </location>
</feature>
<gene>
    <name evidence="10" type="ORF">MNAN1_003173</name>
</gene>
<evidence type="ECO:0000313" key="10">
    <source>
        <dbReference type="EMBL" id="WFD28167.1"/>
    </source>
</evidence>
<keyword evidence="5 9" id="KW-1133">Transmembrane helix</keyword>
<feature type="transmembrane region" description="Helical" evidence="9">
    <location>
        <begin position="218"/>
        <end position="240"/>
    </location>
</feature>
<keyword evidence="3" id="KW-1003">Cell membrane</keyword>
<accession>A0AAF0EKP7</accession>
<sequence length="321" mass="34121">MALASAAAAGAIALGSVWATLMRLGLVGLNTYSGQSIQPLIWAQAVGCLVMGWASQAHTKRALEAWHPAFVVLCTTGLAGSCTSFSSWVLQVYQAFSNDEHWDRHGLHSVMDALTQTGATLGLGLAGLWAGQAIAEALPLDRVPLPAIPRSWVAAILTIAGALTWVGAALLCGLYTSYRDVTFSVVLAPAGALLRWQLARFNVPRRASEPQPLRQWRAWPWGTALANVLATLLLAACVTLQRTRGHTRIACDALQGVLDGFAGTLSTVSTLMLELTAMRPMRTAFAYVFASWATGVIVCLCLISIPTWTLSLPPTCPIVAS</sequence>
<keyword evidence="4 9" id="KW-0812">Transmembrane</keyword>
<dbReference type="PANTHER" id="PTHR28259:SF1">
    <property type="entry name" value="FLUORIDE EXPORT PROTEIN 1-RELATED"/>
    <property type="match status" value="1"/>
</dbReference>
<evidence type="ECO:0000256" key="2">
    <source>
        <dbReference type="ARBA" id="ARBA00004651"/>
    </source>
</evidence>
<comment type="function">
    <text evidence="1">Fluoride channel required for the rapid expulsion of cytoplasmic fluoride.</text>
</comment>
<dbReference type="PANTHER" id="PTHR28259">
    <property type="entry name" value="FLUORIDE EXPORT PROTEIN 1-RELATED"/>
    <property type="match status" value="1"/>
</dbReference>
<dbReference type="GO" id="GO:1903425">
    <property type="term" value="F:fluoride transmembrane transporter activity"/>
    <property type="evidence" value="ECO:0007669"/>
    <property type="project" value="TreeGrafter"/>
</dbReference>
<evidence type="ECO:0000256" key="6">
    <source>
        <dbReference type="ARBA" id="ARBA00023136"/>
    </source>
</evidence>
<comment type="catalytic activity">
    <reaction evidence="8">
        <text>fluoride(in) = fluoride(out)</text>
        <dbReference type="Rhea" id="RHEA:76159"/>
        <dbReference type="ChEBI" id="CHEBI:17051"/>
    </reaction>
    <physiologicalReaction direction="left-to-right" evidence="8">
        <dbReference type="Rhea" id="RHEA:76160"/>
    </physiologicalReaction>
</comment>
<keyword evidence="11" id="KW-1185">Reference proteome</keyword>
<evidence type="ECO:0000313" key="11">
    <source>
        <dbReference type="Proteomes" id="UP001213623"/>
    </source>
</evidence>
<feature type="transmembrane region" description="Helical" evidence="9">
    <location>
        <begin position="66"/>
        <end position="90"/>
    </location>
</feature>
<feature type="transmembrane region" description="Helical" evidence="9">
    <location>
        <begin position="152"/>
        <end position="174"/>
    </location>
</feature>
<keyword evidence="6 9" id="KW-0472">Membrane</keyword>
<comment type="subcellular location">
    <subcellularLocation>
        <location evidence="2">Cell membrane</location>
        <topology evidence="2">Multi-pass membrane protein</topology>
    </subcellularLocation>
</comment>